<evidence type="ECO:0000256" key="1">
    <source>
        <dbReference type="SAM" id="MobiDB-lite"/>
    </source>
</evidence>
<proteinExistence type="predicted"/>
<dbReference type="OrthoDB" id="5148516at2759"/>
<dbReference type="Proteomes" id="UP000775872">
    <property type="component" value="Unassembled WGS sequence"/>
</dbReference>
<evidence type="ECO:0000313" key="2">
    <source>
        <dbReference type="EMBL" id="CAH0049213.1"/>
    </source>
</evidence>
<gene>
    <name evidence="2" type="ORF">CSOL1703_00001168</name>
</gene>
<dbReference type="AlphaFoldDB" id="A0A9N9Z5B0"/>
<protein>
    <submittedName>
        <fullName evidence="2">Uncharacterized protein</fullName>
    </submittedName>
</protein>
<keyword evidence="3" id="KW-1185">Reference proteome</keyword>
<feature type="region of interest" description="Disordered" evidence="1">
    <location>
        <begin position="561"/>
        <end position="606"/>
    </location>
</feature>
<name>A0A9N9Z5B0_9HYPO</name>
<dbReference type="EMBL" id="CABFOC020000035">
    <property type="protein sequence ID" value="CAH0049213.1"/>
    <property type="molecule type" value="Genomic_DNA"/>
</dbReference>
<organism evidence="2 3">
    <name type="scientific">Clonostachys solani</name>
    <dbReference type="NCBI Taxonomy" id="160281"/>
    <lineage>
        <taxon>Eukaryota</taxon>
        <taxon>Fungi</taxon>
        <taxon>Dikarya</taxon>
        <taxon>Ascomycota</taxon>
        <taxon>Pezizomycotina</taxon>
        <taxon>Sordariomycetes</taxon>
        <taxon>Hypocreomycetidae</taxon>
        <taxon>Hypocreales</taxon>
        <taxon>Bionectriaceae</taxon>
        <taxon>Clonostachys</taxon>
    </lineage>
</organism>
<evidence type="ECO:0000313" key="3">
    <source>
        <dbReference type="Proteomes" id="UP000775872"/>
    </source>
</evidence>
<comment type="caution">
    <text evidence="2">The sequence shown here is derived from an EMBL/GenBank/DDBJ whole genome shotgun (WGS) entry which is preliminary data.</text>
</comment>
<reference evidence="2" key="1">
    <citation type="submission" date="2021-10" db="EMBL/GenBank/DDBJ databases">
        <authorList>
            <person name="Piombo E."/>
        </authorList>
    </citation>
    <scope>NUCLEOTIDE SEQUENCE</scope>
</reference>
<accession>A0A9N9Z5B0</accession>
<feature type="compositionally biased region" description="Polar residues" evidence="1">
    <location>
        <begin position="561"/>
        <end position="577"/>
    </location>
</feature>
<feature type="region of interest" description="Disordered" evidence="1">
    <location>
        <begin position="518"/>
        <end position="547"/>
    </location>
</feature>
<sequence>MSPVQNSTFATSSSMDDHSRWKETEEVYSILLTRGEDPEWRTSLESLHFQNLYLEKGFSLSLQEINKIRKSIVVRVLNTLVKDGVNFLSCYTFTERVNQTVWRRIGHHICLVLILSHRLLVFQLLTIALATPVWYYGSRLPAHRGYPWRPRIHNDSDPRELLCSLWRVWRGLTVDHENQHSEPRLLDESTNQLTQRARLAIATAPVEEINGVRFIDEYKLSPETPYIFNIVSAVAPPFDMSKPDLDSVLINLQKPMPAAREDGVSVECCGPVGDFFNLFRCIFYLRTLQVGLDRASSEYHRLGAWKRFVRPALAERDYFITQNDIEEWSIKIDGFGNTESMMNSDFMAAFWACEEFRLCDSVLVQDLDTLLFRRDLEMEIQCNAPLLDWDASEGPLQIVINSRFNIPEESLRESKVLVSSARPAFLRVLAKVEGEQDIPSHLRLSTGLIDLSRGVLPTGGSQAMYHLVVVIPQGEDGQWDRIRRFDPGGDSFCLHASSTLGILIYAFFDAGSMPYLDQRRNPDVPEQKGSSDPFGQSAGPSVFAPPKIKIRNDKAGNFFIVTSTSRQTAPGGSSNPVEASAKRGGAHASEYPNKNQKGENGWRTAV</sequence>